<dbReference type="EMBL" id="SNYM01000029">
    <property type="protein sequence ID" value="TDQ43418.1"/>
    <property type="molecule type" value="Genomic_DNA"/>
</dbReference>
<dbReference type="InterPro" id="IPR028055">
    <property type="entry name" value="YidC/Oxa/ALB_C"/>
</dbReference>
<evidence type="ECO:0000256" key="8">
    <source>
        <dbReference type="ARBA" id="ARBA00022989"/>
    </source>
</evidence>
<dbReference type="PRINTS" id="PR01900">
    <property type="entry name" value="YIDCPROTEIN"/>
</dbReference>
<dbReference type="Gene3D" id="2.70.98.90">
    <property type="match status" value="1"/>
</dbReference>
<keyword evidence="17" id="KW-1185">Reference proteome</keyword>
<feature type="transmembrane region" description="Helical" evidence="13">
    <location>
        <begin position="379"/>
        <end position="398"/>
    </location>
</feature>
<sequence>MLESQRGFLLLAFAAVSFFLFLEWQDLQTVKLAPPAKPVPSSVLETVAINDVPAVSDTAVATTDVPDATAAEVPTTDLPSVQPSTVPVSSSRYIEVVTDTLRVVIDRQGGDIVEADLLQYRESTEDNSPPVRILSQAGRTHIAQSGIIANQGPDAGATRAEYQSPVSSATMAADAETLDVPLTWTNEAGVSFSKTYRFKRGSHAVELIAAIDNRSSEQVNARLFAQLKRDRHAENGAFMGMSAYTGAAYGATDHKFEKYPFEDMDETKLDVKTDGGWVAYLQHYFISAWVPGSETGNALYSRVLADKQSIIGLLQPAFAVAPGQSQSTSATLYVGPKIQDDLAKLASGLDLTVDYGFLWWIGQPLFWALTLLHSWVGNWGVAIILVTVVVKLLLYPLANAQYRSFAKMRVLAPKLQQLKERHGDDRQAMSQAMMELYRKEKVNPLGGCLPLLITMPVFLALYWVLMESVELRHAPFMLWINDLSVMDPYYVLPILMGASMWFMQKLQPVSPTMDPMQQKMMQYLPVIMSVFFLWFPAGLVLYWLVNNLLSIAQQVYITKRVEAEAAKKK</sequence>
<dbReference type="InterPro" id="IPR038221">
    <property type="entry name" value="YidC_periplasmic_sf"/>
</dbReference>
<evidence type="ECO:0000256" key="1">
    <source>
        <dbReference type="ARBA" id="ARBA00004429"/>
    </source>
</evidence>
<evidence type="ECO:0000256" key="5">
    <source>
        <dbReference type="ARBA" id="ARBA00022475"/>
    </source>
</evidence>
<accession>A0A4R6U9Y1</accession>
<dbReference type="Pfam" id="PF02096">
    <property type="entry name" value="60KD_IMP"/>
    <property type="match status" value="1"/>
</dbReference>
<evidence type="ECO:0000256" key="13">
    <source>
        <dbReference type="HAMAP-Rule" id="MF_01810"/>
    </source>
</evidence>
<dbReference type="GO" id="GO:0051205">
    <property type="term" value="P:protein insertion into membrane"/>
    <property type="evidence" value="ECO:0007669"/>
    <property type="project" value="TreeGrafter"/>
</dbReference>
<evidence type="ECO:0000256" key="12">
    <source>
        <dbReference type="ARBA" id="ARBA00033342"/>
    </source>
</evidence>
<dbReference type="Pfam" id="PF14849">
    <property type="entry name" value="YidC_periplas"/>
    <property type="match status" value="1"/>
</dbReference>
<dbReference type="RefSeq" id="WP_133593617.1">
    <property type="nucleotide sequence ID" value="NZ_CP037953.1"/>
</dbReference>
<dbReference type="CDD" id="cd20070">
    <property type="entry name" value="5TM_YidC_Alb3"/>
    <property type="match status" value="1"/>
</dbReference>
<evidence type="ECO:0000256" key="11">
    <source>
        <dbReference type="ARBA" id="ARBA00033245"/>
    </source>
</evidence>
<organism evidence="16 17">
    <name type="scientific">Permianibacter aggregans</name>
    <dbReference type="NCBI Taxonomy" id="1510150"/>
    <lineage>
        <taxon>Bacteria</taxon>
        <taxon>Pseudomonadati</taxon>
        <taxon>Pseudomonadota</taxon>
        <taxon>Gammaproteobacteria</taxon>
        <taxon>Pseudomonadales</taxon>
        <taxon>Pseudomonadaceae</taxon>
        <taxon>Permianibacter</taxon>
    </lineage>
</organism>
<evidence type="ECO:0000256" key="4">
    <source>
        <dbReference type="ARBA" id="ARBA00022448"/>
    </source>
</evidence>
<feature type="domain" description="Membrane insertase YidC/Oxa/ALB C-terminal" evidence="14">
    <location>
        <begin position="379"/>
        <end position="559"/>
    </location>
</feature>
<dbReference type="GO" id="GO:0015031">
    <property type="term" value="P:protein transport"/>
    <property type="evidence" value="ECO:0007669"/>
    <property type="project" value="UniProtKB-KW"/>
</dbReference>
<protein>
    <recommendedName>
        <fullName evidence="3 13">Membrane protein insertase YidC</fullName>
    </recommendedName>
    <alternativeName>
        <fullName evidence="12 13">Foldase YidC</fullName>
    </alternativeName>
    <alternativeName>
        <fullName evidence="11 13">Membrane integrase YidC</fullName>
    </alternativeName>
    <alternativeName>
        <fullName evidence="13">Membrane protein YidC</fullName>
    </alternativeName>
</protein>
<proteinExistence type="inferred from homology"/>
<dbReference type="CDD" id="cd19961">
    <property type="entry name" value="EcYidC-like_peri"/>
    <property type="match status" value="1"/>
</dbReference>
<reference evidence="16 17" key="1">
    <citation type="submission" date="2019-03" db="EMBL/GenBank/DDBJ databases">
        <title>Genomic Encyclopedia of Type Strains, Phase IV (KMG-IV): sequencing the most valuable type-strain genomes for metagenomic binning, comparative biology and taxonomic classification.</title>
        <authorList>
            <person name="Goeker M."/>
        </authorList>
    </citation>
    <scope>NUCLEOTIDE SEQUENCE [LARGE SCALE GENOMIC DNA]</scope>
    <source>
        <strain evidence="16 17">DSM 103792</strain>
    </source>
</reference>
<evidence type="ECO:0000256" key="2">
    <source>
        <dbReference type="ARBA" id="ARBA00010527"/>
    </source>
</evidence>
<keyword evidence="10 13" id="KW-0143">Chaperone</keyword>
<dbReference type="HAMAP" id="MF_01810">
    <property type="entry name" value="YidC_type1"/>
    <property type="match status" value="1"/>
</dbReference>
<dbReference type="Proteomes" id="UP000295375">
    <property type="component" value="Unassembled WGS sequence"/>
</dbReference>
<dbReference type="GO" id="GO:0005886">
    <property type="term" value="C:plasma membrane"/>
    <property type="evidence" value="ECO:0007669"/>
    <property type="project" value="UniProtKB-SubCell"/>
</dbReference>
<dbReference type="PANTHER" id="PTHR12428">
    <property type="entry name" value="OXA1"/>
    <property type="match status" value="1"/>
</dbReference>
<comment type="caution">
    <text evidence="16">The sequence shown here is derived from an EMBL/GenBank/DDBJ whole genome shotgun (WGS) entry which is preliminary data.</text>
</comment>
<comment type="subunit">
    <text evidence="13">Interacts with the Sec translocase complex via SecD. Specifically interacts with transmembrane segments of nascent integral membrane proteins during membrane integration.</text>
</comment>
<keyword evidence="8 13" id="KW-1133">Transmembrane helix</keyword>
<dbReference type="InterPro" id="IPR001708">
    <property type="entry name" value="YidC/ALB3/OXA1/COX18"/>
</dbReference>
<dbReference type="InterPro" id="IPR047196">
    <property type="entry name" value="YidC_ALB_C"/>
</dbReference>
<feature type="transmembrane region" description="Helical" evidence="13">
    <location>
        <begin position="523"/>
        <end position="545"/>
    </location>
</feature>
<dbReference type="NCBIfam" id="NF002352">
    <property type="entry name" value="PRK01318.1-3"/>
    <property type="match status" value="1"/>
</dbReference>
<keyword evidence="7 13" id="KW-0653">Protein transport</keyword>
<dbReference type="NCBIfam" id="TIGR03592">
    <property type="entry name" value="yidC_oxa1_cterm"/>
    <property type="match status" value="1"/>
</dbReference>
<keyword evidence="4 13" id="KW-0813">Transport</keyword>
<keyword evidence="6 13" id="KW-0812">Transmembrane</keyword>
<dbReference type="NCBIfam" id="TIGR03593">
    <property type="entry name" value="yidC_nterm"/>
    <property type="match status" value="1"/>
</dbReference>
<dbReference type="PANTHER" id="PTHR12428:SF65">
    <property type="entry name" value="CYTOCHROME C OXIDASE ASSEMBLY PROTEIN COX18, MITOCHONDRIAL"/>
    <property type="match status" value="1"/>
</dbReference>
<comment type="function">
    <text evidence="13">Required for the insertion and/or proper folding and/or complex formation of integral membrane proteins into the membrane. Involved in integration of membrane proteins that insert both dependently and independently of the Sec translocase complex, as well as at least some lipoproteins. Aids folding of multispanning membrane proteins.</text>
</comment>
<gene>
    <name evidence="13" type="primary">yidC</name>
    <name evidence="16" type="ORF">EV696_1298</name>
</gene>
<dbReference type="OrthoDB" id="9780552at2"/>
<name>A0A4R6U9Y1_9GAMM</name>
<keyword evidence="9 13" id="KW-0472">Membrane</keyword>
<dbReference type="PRINTS" id="PR00701">
    <property type="entry name" value="60KDINNERMP"/>
</dbReference>
<evidence type="ECO:0000256" key="3">
    <source>
        <dbReference type="ARBA" id="ARBA00015325"/>
    </source>
</evidence>
<evidence type="ECO:0000313" key="16">
    <source>
        <dbReference type="EMBL" id="TDQ43418.1"/>
    </source>
</evidence>
<comment type="similarity">
    <text evidence="2 13">Belongs to the OXA1/ALB3/YidC family. Type 1 subfamily.</text>
</comment>
<feature type="domain" description="Membrane insertase YidC N-terminal" evidence="15">
    <location>
        <begin position="94"/>
        <end position="367"/>
    </location>
</feature>
<feature type="transmembrane region" description="Helical" evidence="13">
    <location>
        <begin position="442"/>
        <end position="465"/>
    </location>
</feature>
<dbReference type="InterPro" id="IPR028053">
    <property type="entry name" value="Membr_insert_YidC_N"/>
</dbReference>
<comment type="subcellular location">
    <subcellularLocation>
        <location evidence="1">Cell inner membrane</location>
        <topology evidence="1">Multi-pass membrane protein</topology>
    </subcellularLocation>
    <subcellularLocation>
        <location evidence="13">Cell membrane</location>
        <topology evidence="13">Multi-pass membrane protein</topology>
    </subcellularLocation>
</comment>
<evidence type="ECO:0000256" key="6">
    <source>
        <dbReference type="ARBA" id="ARBA00022692"/>
    </source>
</evidence>
<evidence type="ECO:0000259" key="14">
    <source>
        <dbReference type="Pfam" id="PF02096"/>
    </source>
</evidence>
<dbReference type="AlphaFoldDB" id="A0A4R6U9Y1"/>
<evidence type="ECO:0000259" key="15">
    <source>
        <dbReference type="Pfam" id="PF14849"/>
    </source>
</evidence>
<dbReference type="GO" id="GO:0032977">
    <property type="term" value="F:membrane insertase activity"/>
    <property type="evidence" value="ECO:0007669"/>
    <property type="project" value="InterPro"/>
</dbReference>
<keyword evidence="5 13" id="KW-1003">Cell membrane</keyword>
<evidence type="ECO:0000313" key="17">
    <source>
        <dbReference type="Proteomes" id="UP000295375"/>
    </source>
</evidence>
<feature type="transmembrane region" description="Helical" evidence="13">
    <location>
        <begin position="485"/>
        <end position="503"/>
    </location>
</feature>
<evidence type="ECO:0000256" key="10">
    <source>
        <dbReference type="ARBA" id="ARBA00023186"/>
    </source>
</evidence>
<dbReference type="InterPro" id="IPR019998">
    <property type="entry name" value="Membr_insert_YidC"/>
</dbReference>
<evidence type="ECO:0000256" key="9">
    <source>
        <dbReference type="ARBA" id="ARBA00023136"/>
    </source>
</evidence>
<evidence type="ECO:0000256" key="7">
    <source>
        <dbReference type="ARBA" id="ARBA00022927"/>
    </source>
</evidence>